<organism evidence="6 7">
    <name type="scientific">Akkermansia muciniphila</name>
    <dbReference type="NCBI Taxonomy" id="239935"/>
    <lineage>
        <taxon>Bacteria</taxon>
        <taxon>Pseudomonadati</taxon>
        <taxon>Verrucomicrobiota</taxon>
        <taxon>Verrucomicrobiia</taxon>
        <taxon>Verrucomicrobiales</taxon>
        <taxon>Akkermansiaceae</taxon>
        <taxon>Akkermansia</taxon>
    </lineage>
</organism>
<dbReference type="InterPro" id="IPR036909">
    <property type="entry name" value="Cyt_c-like_dom_sf"/>
</dbReference>
<evidence type="ECO:0000256" key="2">
    <source>
        <dbReference type="ARBA" id="ARBA00022723"/>
    </source>
</evidence>
<dbReference type="Proteomes" id="UP000235914">
    <property type="component" value="Unassembled WGS sequence"/>
</dbReference>
<dbReference type="PANTHER" id="PTHR30600:SF4">
    <property type="entry name" value="CYTOCHROME C DOMAIN-CONTAINING PROTEIN"/>
    <property type="match status" value="1"/>
</dbReference>
<dbReference type="InterPro" id="IPR009056">
    <property type="entry name" value="Cyt_c-like_dom"/>
</dbReference>
<evidence type="ECO:0000259" key="5">
    <source>
        <dbReference type="PROSITE" id="PS51007"/>
    </source>
</evidence>
<evidence type="ECO:0000256" key="3">
    <source>
        <dbReference type="ARBA" id="ARBA00023004"/>
    </source>
</evidence>
<comment type="caution">
    <text evidence="6">The sequence shown here is derived from an EMBL/GenBank/DDBJ whole genome shotgun (WGS) entry which is preliminary data.</text>
</comment>
<dbReference type="InterPro" id="IPR010538">
    <property type="entry name" value="DHOR"/>
</dbReference>
<keyword evidence="3 4" id="KW-0408">Iron</keyword>
<accession>A0AAP8NKE0</accession>
<evidence type="ECO:0000256" key="4">
    <source>
        <dbReference type="PROSITE-ProRule" id="PRU00433"/>
    </source>
</evidence>
<dbReference type="GO" id="GO:0004130">
    <property type="term" value="F:cytochrome-c peroxidase activity"/>
    <property type="evidence" value="ECO:0007669"/>
    <property type="project" value="TreeGrafter"/>
</dbReference>
<evidence type="ECO:0000256" key="1">
    <source>
        <dbReference type="ARBA" id="ARBA00022617"/>
    </source>
</evidence>
<keyword evidence="1 4" id="KW-0349">Heme</keyword>
<dbReference type="EMBL" id="PJKN01000005">
    <property type="protein sequence ID" value="PNC54854.1"/>
    <property type="molecule type" value="Genomic_DNA"/>
</dbReference>
<dbReference type="InterPro" id="IPR051395">
    <property type="entry name" value="Cytochrome_c_Peroxidase/MauG"/>
</dbReference>
<feature type="domain" description="Cytochrome c" evidence="5">
    <location>
        <begin position="63"/>
        <end position="155"/>
    </location>
</feature>
<reference evidence="6 7" key="1">
    <citation type="journal article" date="2017" name="BMC Genomics">
        <title>Genome sequencing of 39 Akkermansia muciniphila isolates reveals its population structure, genomic and functional diverisity, and global distribution in mammalian gut microbiotas.</title>
        <authorList>
            <person name="Guo X."/>
            <person name="Li S."/>
            <person name="Zhang J."/>
            <person name="Wu F."/>
            <person name="Li X."/>
            <person name="Wu D."/>
            <person name="Zhang M."/>
            <person name="Ou Z."/>
            <person name="Jie Z."/>
            <person name="Yan Q."/>
            <person name="Li P."/>
            <person name="Yi J."/>
            <person name="Peng Y."/>
        </authorList>
    </citation>
    <scope>NUCLEOTIDE SEQUENCE [LARGE SCALE GENOMIC DNA]</scope>
    <source>
        <strain evidence="6 7">GP43</strain>
    </source>
</reference>
<sequence length="472" mass="53227">MTASCVSCHVNRGRDFTPPALRTKDGDPGPAYYLGGEKGTVFNATSKAFEQESPAITEAGLTNRFKAGEIIFEGNFVPVKRNRFGGLGPTYIKSSCLACHPGYGRGQRTGNFDRQYGNGYLAFVHNPDGTPVKGYTGMLQTKAVPPFVPYAKGVKIEWHDFVDQYGNKYPDGTPYNAGKPTEGTLTYPTADVIEPLLPLPSDYRVSIESTIGIYGTGLLDAIRDEDIIAEYRRQQSMTGPVKGVPGKWIDEPDGTRRLGKFTWDCSRATLENGPGANALWNVTNVTRKNRPNIYMTPEWLEKQKELGIDVSDLEGPQEEELSMQQYEDFMVWHRGLAVPAARNLDKPDVRRGQELFNKLGCAGCHKPEWTTGEYKPLPGYANQTIRPYTDMLRHDMGEINRGRSRFWRTPPLWGRGLMHKTANHTDMFHDLRARDFEEAILWHFGESEFSREMFRHLSAKERGQLIQFLKSL</sequence>
<dbReference type="AlphaFoldDB" id="A0AAP8NKE0"/>
<dbReference type="GO" id="GO:0046872">
    <property type="term" value="F:metal ion binding"/>
    <property type="evidence" value="ECO:0007669"/>
    <property type="project" value="UniProtKB-KW"/>
</dbReference>
<dbReference type="Gene3D" id="1.10.760.10">
    <property type="entry name" value="Cytochrome c-like domain"/>
    <property type="match status" value="1"/>
</dbReference>
<dbReference type="SUPFAM" id="SSF48695">
    <property type="entry name" value="Multiheme cytochromes"/>
    <property type="match status" value="1"/>
</dbReference>
<dbReference type="InterPro" id="IPR036280">
    <property type="entry name" value="Multihaem_cyt_sf"/>
</dbReference>
<dbReference type="GO" id="GO:0020037">
    <property type="term" value="F:heme binding"/>
    <property type="evidence" value="ECO:0007669"/>
    <property type="project" value="InterPro"/>
</dbReference>
<dbReference type="Pfam" id="PF06537">
    <property type="entry name" value="DHOR"/>
    <property type="match status" value="1"/>
</dbReference>
<dbReference type="SUPFAM" id="SSF46626">
    <property type="entry name" value="Cytochrome c"/>
    <property type="match status" value="1"/>
</dbReference>
<dbReference type="GO" id="GO:0009055">
    <property type="term" value="F:electron transfer activity"/>
    <property type="evidence" value="ECO:0007669"/>
    <property type="project" value="InterPro"/>
</dbReference>
<protein>
    <submittedName>
        <fullName evidence="6">Thiol oxidoreductase</fullName>
    </submittedName>
</protein>
<feature type="domain" description="Cytochrome c" evidence="5">
    <location>
        <begin position="347"/>
        <end position="472"/>
    </location>
</feature>
<dbReference type="PANTHER" id="PTHR30600">
    <property type="entry name" value="CYTOCHROME C PEROXIDASE-RELATED"/>
    <property type="match status" value="1"/>
</dbReference>
<evidence type="ECO:0000313" key="7">
    <source>
        <dbReference type="Proteomes" id="UP000235914"/>
    </source>
</evidence>
<evidence type="ECO:0000313" key="6">
    <source>
        <dbReference type="EMBL" id="PNC54854.1"/>
    </source>
</evidence>
<gene>
    <name evidence="6" type="ORF">CXU09_09175</name>
</gene>
<keyword evidence="2 4" id="KW-0479">Metal-binding</keyword>
<dbReference type="PROSITE" id="PS51007">
    <property type="entry name" value="CYTC"/>
    <property type="match status" value="2"/>
</dbReference>
<proteinExistence type="predicted"/>
<name>A0AAP8NKE0_9BACT</name>